<evidence type="ECO:0000256" key="3">
    <source>
        <dbReference type="ARBA" id="ARBA00022679"/>
    </source>
</evidence>
<dbReference type="Pfam" id="PF02590">
    <property type="entry name" value="SPOUT_MTase"/>
    <property type="match status" value="1"/>
</dbReference>
<keyword evidence="8" id="KW-1185">Reference proteome</keyword>
<name>A0A840MJ03_9PROT</name>
<comment type="subunit">
    <text evidence="6">Homodimer.</text>
</comment>
<dbReference type="PIRSF" id="PIRSF004505">
    <property type="entry name" value="MT_bac"/>
    <property type="match status" value="1"/>
</dbReference>
<evidence type="ECO:0000313" key="8">
    <source>
        <dbReference type="Proteomes" id="UP000575898"/>
    </source>
</evidence>
<protein>
    <recommendedName>
        <fullName evidence="6">Ribosomal RNA large subunit methyltransferase H</fullName>
        <ecNumber evidence="6">2.1.1.177</ecNumber>
    </recommendedName>
    <alternativeName>
        <fullName evidence="6">23S rRNA (pseudouridine1915-N3)-methyltransferase</fullName>
    </alternativeName>
    <alternativeName>
        <fullName evidence="6">23S rRNA m3Psi1915 methyltransferase</fullName>
    </alternativeName>
    <alternativeName>
        <fullName evidence="6">rRNA (pseudouridine-N3-)-methyltransferase RlmH</fullName>
    </alternativeName>
</protein>
<proteinExistence type="inferred from homology"/>
<evidence type="ECO:0000256" key="5">
    <source>
        <dbReference type="ARBA" id="ARBA00038303"/>
    </source>
</evidence>
<accession>A0A840MJ03</accession>
<feature type="binding site" evidence="6">
    <location>
        <position position="104"/>
    </location>
    <ligand>
        <name>S-adenosyl-L-methionine</name>
        <dbReference type="ChEBI" id="CHEBI:59789"/>
    </ligand>
</feature>
<dbReference type="GO" id="GO:0070038">
    <property type="term" value="F:rRNA (pseudouridine-N3-)-methyltransferase activity"/>
    <property type="evidence" value="ECO:0007669"/>
    <property type="project" value="UniProtKB-UniRule"/>
</dbReference>
<dbReference type="NCBIfam" id="TIGR00246">
    <property type="entry name" value="tRNA_RlmH_YbeA"/>
    <property type="match status" value="1"/>
</dbReference>
<evidence type="ECO:0000256" key="1">
    <source>
        <dbReference type="ARBA" id="ARBA00022552"/>
    </source>
</evidence>
<keyword evidence="4 6" id="KW-0949">S-adenosyl-L-methionine</keyword>
<dbReference type="InterPro" id="IPR003742">
    <property type="entry name" value="RlmH-like"/>
</dbReference>
<dbReference type="InterPro" id="IPR029028">
    <property type="entry name" value="Alpha/beta_knot_MTases"/>
</dbReference>
<reference evidence="7 8" key="1">
    <citation type="submission" date="2020-08" db="EMBL/GenBank/DDBJ databases">
        <title>Genomic Encyclopedia of Type Strains, Phase IV (KMG-IV): sequencing the most valuable type-strain genomes for metagenomic binning, comparative biology and taxonomic classification.</title>
        <authorList>
            <person name="Goeker M."/>
        </authorList>
    </citation>
    <scope>NUCLEOTIDE SEQUENCE [LARGE SCALE GENOMIC DNA]</scope>
    <source>
        <strain evidence="7 8">DSM 27165</strain>
    </source>
</reference>
<comment type="function">
    <text evidence="6">Specifically methylates the pseudouridine at position 1915 (m3Psi1915) in 23S rRNA.</text>
</comment>
<dbReference type="CDD" id="cd18081">
    <property type="entry name" value="RlmH-like"/>
    <property type="match status" value="1"/>
</dbReference>
<dbReference type="GO" id="GO:0005737">
    <property type="term" value="C:cytoplasm"/>
    <property type="evidence" value="ECO:0007669"/>
    <property type="project" value="UniProtKB-SubCell"/>
</dbReference>
<dbReference type="HAMAP" id="MF_00658">
    <property type="entry name" value="23SrRNA_methyltr_H"/>
    <property type="match status" value="1"/>
</dbReference>
<keyword evidence="1 6" id="KW-0698">rRNA processing</keyword>
<dbReference type="NCBIfam" id="NF000986">
    <property type="entry name" value="PRK00103.1-4"/>
    <property type="match status" value="1"/>
</dbReference>
<comment type="subcellular location">
    <subcellularLocation>
        <location evidence="6">Cytoplasm</location>
    </subcellularLocation>
</comment>
<evidence type="ECO:0000256" key="2">
    <source>
        <dbReference type="ARBA" id="ARBA00022603"/>
    </source>
</evidence>
<dbReference type="PANTHER" id="PTHR33603">
    <property type="entry name" value="METHYLTRANSFERASE"/>
    <property type="match status" value="1"/>
</dbReference>
<comment type="catalytic activity">
    <reaction evidence="6">
        <text>pseudouridine(1915) in 23S rRNA + S-adenosyl-L-methionine = N(3)-methylpseudouridine(1915) in 23S rRNA + S-adenosyl-L-homocysteine + H(+)</text>
        <dbReference type="Rhea" id="RHEA:42752"/>
        <dbReference type="Rhea" id="RHEA-COMP:10221"/>
        <dbReference type="Rhea" id="RHEA-COMP:10222"/>
        <dbReference type="ChEBI" id="CHEBI:15378"/>
        <dbReference type="ChEBI" id="CHEBI:57856"/>
        <dbReference type="ChEBI" id="CHEBI:59789"/>
        <dbReference type="ChEBI" id="CHEBI:65314"/>
        <dbReference type="ChEBI" id="CHEBI:74486"/>
        <dbReference type="EC" id="2.1.1.177"/>
    </reaction>
</comment>
<organism evidence="7 8">
    <name type="scientific">Chitinivorax tropicus</name>
    <dbReference type="NCBI Taxonomy" id="714531"/>
    <lineage>
        <taxon>Bacteria</taxon>
        <taxon>Pseudomonadati</taxon>
        <taxon>Pseudomonadota</taxon>
        <taxon>Betaproteobacteria</taxon>
        <taxon>Chitinivorax</taxon>
    </lineage>
</organism>
<evidence type="ECO:0000313" key="7">
    <source>
        <dbReference type="EMBL" id="MBB5018390.1"/>
    </source>
</evidence>
<keyword evidence="3 6" id="KW-0808">Transferase</keyword>
<sequence length="156" mass="17614">MRLHILAVGHKQPDWIETAFNEYAKRMPRECQIELKELKPEKRVGGKTAQQVMTAEKARIEAALPAGALLVALDERGENWTTVKLADHMKKWLTEGRDVAFVIGGADGLEPSIKQQAGKLLQLSAMTLPHGMVRVLLAEQLYRAWSIINNHPYHRE</sequence>
<dbReference type="EMBL" id="JACHHY010000008">
    <property type="protein sequence ID" value="MBB5018390.1"/>
    <property type="molecule type" value="Genomic_DNA"/>
</dbReference>
<dbReference type="PANTHER" id="PTHR33603:SF1">
    <property type="entry name" value="RIBOSOMAL RNA LARGE SUBUNIT METHYLTRANSFERASE H"/>
    <property type="match status" value="1"/>
</dbReference>
<evidence type="ECO:0000256" key="4">
    <source>
        <dbReference type="ARBA" id="ARBA00022691"/>
    </source>
</evidence>
<gene>
    <name evidence="6" type="primary">rlmH</name>
    <name evidence="7" type="ORF">HNQ59_001678</name>
</gene>
<comment type="caution">
    <text evidence="7">The sequence shown here is derived from an EMBL/GenBank/DDBJ whole genome shotgun (WGS) entry which is preliminary data.</text>
</comment>
<keyword evidence="2 6" id="KW-0489">Methyltransferase</keyword>
<comment type="similarity">
    <text evidence="5 6">Belongs to the RNA methyltransferase RlmH family.</text>
</comment>
<dbReference type="InterPro" id="IPR029026">
    <property type="entry name" value="tRNA_m1G_MTases_N"/>
</dbReference>
<dbReference type="EC" id="2.1.1.177" evidence="6"/>
<dbReference type="RefSeq" id="WP_184037589.1">
    <property type="nucleotide sequence ID" value="NZ_JACHHY010000008.1"/>
</dbReference>
<evidence type="ECO:0000256" key="6">
    <source>
        <dbReference type="HAMAP-Rule" id="MF_00658"/>
    </source>
</evidence>
<feature type="binding site" evidence="6">
    <location>
        <position position="73"/>
    </location>
    <ligand>
        <name>S-adenosyl-L-methionine</name>
        <dbReference type="ChEBI" id="CHEBI:59789"/>
    </ligand>
</feature>
<keyword evidence="6" id="KW-0963">Cytoplasm</keyword>
<feature type="binding site" evidence="6">
    <location>
        <begin position="123"/>
        <end position="128"/>
    </location>
    <ligand>
        <name>S-adenosyl-L-methionine</name>
        <dbReference type="ChEBI" id="CHEBI:59789"/>
    </ligand>
</feature>
<dbReference type="SUPFAM" id="SSF75217">
    <property type="entry name" value="alpha/beta knot"/>
    <property type="match status" value="1"/>
</dbReference>
<dbReference type="Gene3D" id="3.40.1280.10">
    <property type="match status" value="1"/>
</dbReference>
<dbReference type="Proteomes" id="UP000575898">
    <property type="component" value="Unassembled WGS sequence"/>
</dbReference>
<dbReference type="AlphaFoldDB" id="A0A840MJ03"/>